<feature type="compositionally biased region" description="Polar residues" evidence="2">
    <location>
        <begin position="72"/>
        <end position="83"/>
    </location>
</feature>
<dbReference type="AlphaFoldDB" id="A0AAD8M6J6"/>
<reference evidence="4" key="2">
    <citation type="submission" date="2023-05" db="EMBL/GenBank/DDBJ databases">
        <authorList>
            <person name="Schelkunov M.I."/>
        </authorList>
    </citation>
    <scope>NUCLEOTIDE SEQUENCE</scope>
    <source>
        <strain evidence="4">Hsosn_3</strain>
        <tissue evidence="4">Leaf</tissue>
    </source>
</reference>
<evidence type="ECO:0000256" key="2">
    <source>
        <dbReference type="SAM" id="MobiDB-lite"/>
    </source>
</evidence>
<feature type="compositionally biased region" description="Basic and acidic residues" evidence="2">
    <location>
        <begin position="58"/>
        <end position="69"/>
    </location>
</feature>
<dbReference type="InterPro" id="IPR053932">
    <property type="entry name" value="GeBP-like_DBD"/>
</dbReference>
<evidence type="ECO:0000259" key="3">
    <source>
        <dbReference type="Pfam" id="PF04504"/>
    </source>
</evidence>
<comment type="similarity">
    <text evidence="1">Belongs to the GeBP family.</text>
</comment>
<feature type="domain" description="Glabrous enhancer-binding protein-like DBD" evidence="3">
    <location>
        <begin position="148"/>
        <end position="190"/>
    </location>
</feature>
<dbReference type="EMBL" id="JAUIZM010000010">
    <property type="protein sequence ID" value="KAK1361504.1"/>
    <property type="molecule type" value="Genomic_DNA"/>
</dbReference>
<evidence type="ECO:0000313" key="5">
    <source>
        <dbReference type="Proteomes" id="UP001237642"/>
    </source>
</evidence>
<proteinExistence type="inferred from homology"/>
<sequence length="205" mass="22786">MAPKRQLLTPTHTSDYENDSEKHYTSNDDFDLQPPPAHPTKTPSKIHLKQNSYVNSDKTQKPLSHEPRKPISKSTQLKANGNRSPEIDQIDKVNMSNKRSKSADKVEKGSKSVKKVGSKNVDKGKGKVSNGEEEGGDKNAGLFAKLCTVVDKIMRLKKKYMNHLNKVNGGKDSVILRPHESFELSKKIWGCEGLGSQVNGDSMLF</sequence>
<dbReference type="Proteomes" id="UP001237642">
    <property type="component" value="Unassembled WGS sequence"/>
</dbReference>
<keyword evidence="5" id="KW-1185">Reference proteome</keyword>
<feature type="compositionally biased region" description="Basic and acidic residues" evidence="2">
    <location>
        <begin position="101"/>
        <end position="110"/>
    </location>
</feature>
<comment type="caution">
    <text evidence="4">The sequence shown here is derived from an EMBL/GenBank/DDBJ whole genome shotgun (WGS) entry which is preliminary data.</text>
</comment>
<accession>A0AAD8M6J6</accession>
<reference evidence="4" key="1">
    <citation type="submission" date="2023-02" db="EMBL/GenBank/DDBJ databases">
        <title>Genome of toxic invasive species Heracleum sosnowskyi carries increased number of genes despite the absence of recent whole-genome duplications.</title>
        <authorList>
            <person name="Schelkunov M."/>
            <person name="Shtratnikova V."/>
            <person name="Makarenko M."/>
            <person name="Klepikova A."/>
            <person name="Omelchenko D."/>
            <person name="Novikova G."/>
            <person name="Obukhova E."/>
            <person name="Bogdanov V."/>
            <person name="Penin A."/>
            <person name="Logacheva M."/>
        </authorList>
    </citation>
    <scope>NUCLEOTIDE SEQUENCE</scope>
    <source>
        <strain evidence="4">Hsosn_3</strain>
        <tissue evidence="4">Leaf</tissue>
    </source>
</reference>
<protein>
    <recommendedName>
        <fullName evidence="3">Glabrous enhancer-binding protein-like DBD domain-containing protein</fullName>
    </recommendedName>
</protein>
<evidence type="ECO:0000256" key="1">
    <source>
        <dbReference type="ARBA" id="ARBA00010820"/>
    </source>
</evidence>
<dbReference type="Pfam" id="PF04504">
    <property type="entry name" value="GeBP-like_DBD"/>
    <property type="match status" value="1"/>
</dbReference>
<evidence type="ECO:0000313" key="4">
    <source>
        <dbReference type="EMBL" id="KAK1361504.1"/>
    </source>
</evidence>
<name>A0AAD8M6J6_9APIA</name>
<feature type="region of interest" description="Disordered" evidence="2">
    <location>
        <begin position="1"/>
        <end position="135"/>
    </location>
</feature>
<gene>
    <name evidence="4" type="ORF">POM88_045978</name>
</gene>
<organism evidence="4 5">
    <name type="scientific">Heracleum sosnowskyi</name>
    <dbReference type="NCBI Taxonomy" id="360622"/>
    <lineage>
        <taxon>Eukaryota</taxon>
        <taxon>Viridiplantae</taxon>
        <taxon>Streptophyta</taxon>
        <taxon>Embryophyta</taxon>
        <taxon>Tracheophyta</taxon>
        <taxon>Spermatophyta</taxon>
        <taxon>Magnoliopsida</taxon>
        <taxon>eudicotyledons</taxon>
        <taxon>Gunneridae</taxon>
        <taxon>Pentapetalae</taxon>
        <taxon>asterids</taxon>
        <taxon>campanulids</taxon>
        <taxon>Apiales</taxon>
        <taxon>Apiaceae</taxon>
        <taxon>Apioideae</taxon>
        <taxon>apioid superclade</taxon>
        <taxon>Tordylieae</taxon>
        <taxon>Tordyliinae</taxon>
        <taxon>Heracleum</taxon>
    </lineage>
</organism>